<dbReference type="OrthoDB" id="27591at10239"/>
<evidence type="ECO:0000313" key="1">
    <source>
        <dbReference type="EMBL" id="AEC49878.1"/>
    </source>
</evidence>
<evidence type="ECO:0000313" key="2">
    <source>
        <dbReference type="Proteomes" id="UP000203114"/>
    </source>
</evidence>
<accession>F5AY20</accession>
<dbReference type="KEGG" id="vg:10581134"/>
<organism evidence="1 2">
    <name type="scientific">Banana streak UI virus</name>
    <dbReference type="NCBI Taxonomy" id="1016855"/>
    <lineage>
        <taxon>Viruses</taxon>
        <taxon>Riboviria</taxon>
        <taxon>Pararnavirae</taxon>
        <taxon>Artverviricota</taxon>
        <taxon>Revtraviricetes</taxon>
        <taxon>Ortervirales</taxon>
        <taxon>Caulimoviridae</taxon>
        <taxon>Badnavirus</taxon>
        <taxon>Badnavirus zetavirgamusae</taxon>
    </lineage>
</organism>
<dbReference type="EMBL" id="HQ593108">
    <property type="protein sequence ID" value="AEC49878.1"/>
    <property type="molecule type" value="Genomic_DNA"/>
</dbReference>
<dbReference type="GeneID" id="10581134"/>
<name>F5AY20_9VIRU</name>
<dbReference type="Proteomes" id="UP000203114">
    <property type="component" value="Genome"/>
</dbReference>
<dbReference type="RefSeq" id="YP_004442826.1">
    <property type="nucleotide sequence ID" value="NC_015503.1"/>
</dbReference>
<sequence length="111" mass="12212">MSVSNTEYTEALKKTKTLFGDQSTGFVTENPSQTTTAKQLNTIIQLLIQVHTKLGVLEDQLSKVKAKVDSPPSSSGKDYLADLEDITKKLSELKVKKAEPSKGTLKILKKF</sequence>
<keyword evidence="2" id="KW-1185">Reference proteome</keyword>
<reference evidence="1 2" key="1">
    <citation type="journal article" date="2011" name="Ann. Appl. Biol.">
        <title>Molecular characterisation of six badnavirus species associated with leaf streak disease of banana in East Africa.</title>
        <authorList>
            <person name="James A.P."/>
            <person name="Geijskes R.J."/>
            <person name="Dale J.L."/>
            <person name="Harding R.M."/>
        </authorList>
    </citation>
    <scope>NUCLEOTIDE SEQUENCE [LARGE SCALE GENOMIC DNA]</scope>
</reference>
<proteinExistence type="predicted"/>
<protein>
    <submittedName>
        <fullName evidence="1">Virion associated protein</fullName>
    </submittedName>
</protein>